<protein>
    <submittedName>
        <fullName evidence="7">ABC-2 type transport system permease protein</fullName>
    </submittedName>
</protein>
<evidence type="ECO:0000259" key="6">
    <source>
        <dbReference type="Pfam" id="PF12698"/>
    </source>
</evidence>
<feature type="transmembrane region" description="Helical" evidence="5">
    <location>
        <begin position="275"/>
        <end position="302"/>
    </location>
</feature>
<evidence type="ECO:0000256" key="3">
    <source>
        <dbReference type="ARBA" id="ARBA00022989"/>
    </source>
</evidence>
<evidence type="ECO:0000256" key="1">
    <source>
        <dbReference type="ARBA" id="ARBA00004141"/>
    </source>
</evidence>
<proteinExistence type="predicted"/>
<evidence type="ECO:0000256" key="5">
    <source>
        <dbReference type="SAM" id="Phobius"/>
    </source>
</evidence>
<comment type="caution">
    <text evidence="7">The sequence shown here is derived from an EMBL/GenBank/DDBJ whole genome shotgun (WGS) entry which is preliminary data.</text>
</comment>
<keyword evidence="8" id="KW-1185">Reference proteome</keyword>
<sequence length="363" mass="38241">MNTTSFRESVFLVAGREITQRLRSKSFVISTLILFAIVLGSILISGFISRANADSTAPIAGVGAAIAELETLPGVEVVEAATIAEAEQLVRDEEVDAAVVPLDGDSAVPFEVIGFDEAPGGLVTALSIAPEVRLLEEPGLPFGLLYLVAFGFGIVFFLSAVTFGGTIAQSVVEEKQTRIVEILLSSISARALLAGKVVGNSILAFGQIIAIAALAALGLVLTGQDVLVTDLGPAVGWFLGFFAIGFVLLAAMYAASASLVSRMEDVGSVLTPVTYLVMIPYFLVIFLFDNALVLTIMSYVPFSAPVGMPMRIFLDQAAWWEPILSLVVLAVSTVVIVALGARIYRNSLLRTGSRVKLGEALKG</sequence>
<dbReference type="Pfam" id="PF12698">
    <property type="entry name" value="ABC2_membrane_3"/>
    <property type="match status" value="1"/>
</dbReference>
<keyword evidence="4 5" id="KW-0472">Membrane</keyword>
<feature type="transmembrane region" description="Helical" evidence="5">
    <location>
        <begin position="26"/>
        <end position="48"/>
    </location>
</feature>
<evidence type="ECO:0000256" key="2">
    <source>
        <dbReference type="ARBA" id="ARBA00022692"/>
    </source>
</evidence>
<dbReference type="RefSeq" id="WP_130282958.1">
    <property type="nucleotide sequence ID" value="NZ_SGXT01000015.1"/>
</dbReference>
<dbReference type="AlphaFoldDB" id="A0A4Q7TH21"/>
<gene>
    <name evidence="7" type="ORF">EV140_1730</name>
</gene>
<comment type="subcellular location">
    <subcellularLocation>
        <location evidence="1">Membrane</location>
        <topology evidence="1">Multi-pass membrane protein</topology>
    </subcellularLocation>
</comment>
<feature type="transmembrane region" description="Helical" evidence="5">
    <location>
        <begin position="322"/>
        <end position="344"/>
    </location>
</feature>
<organism evidence="7 8">
    <name type="scientific">Microcella alkaliphila</name>
    <dbReference type="NCBI Taxonomy" id="279828"/>
    <lineage>
        <taxon>Bacteria</taxon>
        <taxon>Bacillati</taxon>
        <taxon>Actinomycetota</taxon>
        <taxon>Actinomycetes</taxon>
        <taxon>Micrococcales</taxon>
        <taxon>Microbacteriaceae</taxon>
        <taxon>Microcella</taxon>
    </lineage>
</organism>
<name>A0A4Q7TH21_9MICO</name>
<keyword evidence="3 5" id="KW-1133">Transmembrane helix</keyword>
<feature type="transmembrane region" description="Helical" evidence="5">
    <location>
        <begin position="202"/>
        <end position="222"/>
    </location>
</feature>
<feature type="transmembrane region" description="Helical" evidence="5">
    <location>
        <begin position="144"/>
        <end position="168"/>
    </location>
</feature>
<dbReference type="Proteomes" id="UP000292408">
    <property type="component" value="Unassembled WGS sequence"/>
</dbReference>
<feature type="transmembrane region" description="Helical" evidence="5">
    <location>
        <begin position="234"/>
        <end position="255"/>
    </location>
</feature>
<reference evidence="7 8" key="1">
    <citation type="journal article" date="2015" name="Stand. Genomic Sci.">
        <title>Genomic Encyclopedia of Bacterial and Archaeal Type Strains, Phase III: the genomes of soil and plant-associated and newly described type strains.</title>
        <authorList>
            <person name="Whitman W.B."/>
            <person name="Woyke T."/>
            <person name="Klenk H.P."/>
            <person name="Zhou Y."/>
            <person name="Lilburn T.G."/>
            <person name="Beck B.J."/>
            <person name="De Vos P."/>
            <person name="Vandamme P."/>
            <person name="Eisen J.A."/>
            <person name="Garrity G."/>
            <person name="Hugenholtz P."/>
            <person name="Kyrpides N.C."/>
        </authorList>
    </citation>
    <scope>NUCLEOTIDE SEQUENCE [LARGE SCALE GENOMIC DNA]</scope>
    <source>
        <strain evidence="7 8">AC4r</strain>
    </source>
</reference>
<dbReference type="GO" id="GO:0016020">
    <property type="term" value="C:membrane"/>
    <property type="evidence" value="ECO:0007669"/>
    <property type="project" value="UniProtKB-SubCell"/>
</dbReference>
<dbReference type="EMBL" id="SGXT01000015">
    <property type="protein sequence ID" value="RZT59745.1"/>
    <property type="molecule type" value="Genomic_DNA"/>
</dbReference>
<evidence type="ECO:0000313" key="8">
    <source>
        <dbReference type="Proteomes" id="UP000292408"/>
    </source>
</evidence>
<dbReference type="InterPro" id="IPR013525">
    <property type="entry name" value="ABC2_TM"/>
</dbReference>
<evidence type="ECO:0000313" key="7">
    <source>
        <dbReference type="EMBL" id="RZT59745.1"/>
    </source>
</evidence>
<accession>A0A4Q7TH21</accession>
<dbReference type="OrthoDB" id="3268959at2"/>
<feature type="domain" description="ABC-2 type transporter transmembrane" evidence="6">
    <location>
        <begin position="150"/>
        <end position="341"/>
    </location>
</feature>
<keyword evidence="2 5" id="KW-0812">Transmembrane</keyword>
<dbReference type="GO" id="GO:0140359">
    <property type="term" value="F:ABC-type transporter activity"/>
    <property type="evidence" value="ECO:0007669"/>
    <property type="project" value="InterPro"/>
</dbReference>
<evidence type="ECO:0000256" key="4">
    <source>
        <dbReference type="ARBA" id="ARBA00023136"/>
    </source>
</evidence>